<evidence type="ECO:0000259" key="6">
    <source>
        <dbReference type="Pfam" id="PF17289"/>
    </source>
</evidence>
<feature type="binding site" evidence="5">
    <location>
        <position position="142"/>
    </location>
    <ligand>
        <name>ATP</name>
        <dbReference type="ChEBI" id="CHEBI:30616"/>
    </ligand>
</feature>
<comment type="function">
    <text evidence="5">The terminase large subunit acts as an ATP driven molecular motor necessary for viral DNA translocation into empty capsids and as an endonuclease that cuts the viral genome to initiate and to end a packaging reaction. The terminase lies at a unique vertex of the procapsid and is composed of two subunits, a small terminase subunit involved in viral DNA recognition (packaging sequence), and a large terminase subunit possessing endonucleolytic and ATPase activities. Both terminase subunits heterooligomerize and are docked on the portal protein to form the packaging machine. The terminase large subunit exhibits endonuclease activity and cleaves the viral genome concatemer. Once the capsid is packaged with the DNA, the terminase complex is substituted by the tail.</text>
</comment>
<keyword evidence="5" id="KW-0479">Metal-binding</keyword>
<dbReference type="RefSeq" id="YP_009030223.1">
    <property type="nucleotide sequence ID" value="NC_024121.1"/>
</dbReference>
<dbReference type="OrthoDB" id="2011at10239"/>
<dbReference type="GO" id="GO:0046872">
    <property type="term" value="F:metal ion binding"/>
    <property type="evidence" value="ECO:0007669"/>
    <property type="project" value="UniProtKB-UniRule"/>
</dbReference>
<proteinExistence type="inferred from homology"/>
<evidence type="ECO:0000256" key="1">
    <source>
        <dbReference type="ARBA" id="ARBA00022612"/>
    </source>
</evidence>
<dbReference type="EC" id="3.1.21.-" evidence="5"/>
<feature type="binding site" evidence="5">
    <location>
        <position position="404"/>
    </location>
    <ligand>
        <name>Mg(2+)</name>
        <dbReference type="ChEBI" id="CHEBI:18420"/>
        <label>2</label>
        <note>catalytic; for nuclease activity</note>
    </ligand>
</feature>
<feature type="short sequence motif" description="Walker B motif" evidence="5">
    <location>
        <begin position="255"/>
        <end position="260"/>
    </location>
</feature>
<keyword evidence="5" id="KW-0540">Nuclease</keyword>
<feature type="binding site" evidence="5">
    <location>
        <position position="206"/>
    </location>
    <ligand>
        <name>ATP</name>
        <dbReference type="ChEBI" id="CHEBI:30616"/>
    </ligand>
</feature>
<keyword evidence="1 5" id="KW-1188">Viral release from host cell</keyword>
<evidence type="ECO:0000256" key="5">
    <source>
        <dbReference type="HAMAP-Rule" id="MF_04146"/>
    </source>
</evidence>
<feature type="site" description="Modulates nuclease activity" evidence="5">
    <location>
        <position position="412"/>
    </location>
</feature>
<feature type="domain" description="Terminase large subunit gp17-like C-terminal" evidence="6">
    <location>
        <begin position="402"/>
        <end position="574"/>
    </location>
</feature>
<evidence type="ECO:0000313" key="8">
    <source>
        <dbReference type="Proteomes" id="UP000024445"/>
    </source>
</evidence>
<keyword evidence="4 5" id="KW-0231">Viral genome packaging</keyword>
<feature type="binding site" evidence="5">
    <location>
        <position position="545"/>
    </location>
    <ligand>
        <name>Mg(2+)</name>
        <dbReference type="ChEBI" id="CHEBI:18420"/>
        <label>1</label>
        <note>catalytic; for nuclease activity</note>
    </ligand>
</feature>
<dbReference type="HAMAP" id="MF_04146">
    <property type="entry name" value="TERL_T4"/>
    <property type="match status" value="1"/>
</dbReference>
<name>A0A023W6Y9_9CAUD</name>
<comment type="similarity">
    <text evidence="5">Belongs to the Tequatrovirus large terminase family.</text>
</comment>
<dbReference type="InterPro" id="IPR027417">
    <property type="entry name" value="P-loop_NTPase"/>
</dbReference>
<comment type="cofactor">
    <cofactor evidence="5">
        <name>Mg(2+)</name>
        <dbReference type="ChEBI" id="CHEBI:18420"/>
    </cofactor>
    <text evidence="5">ATPase activity requires 1 Mg(2+) ion per subunit. Nuclease activity probably requires 2 Mg(2+) ions per subunit.</text>
</comment>
<comment type="subunit">
    <text evidence="5">Interacts with the terminase small subunit; the active complex is probably heterooligomeric. Interacts with the portal protein.</text>
</comment>
<dbReference type="GeneID" id="19485057"/>
<dbReference type="GO" id="GO:0016887">
    <property type="term" value="F:ATP hydrolysis activity"/>
    <property type="evidence" value="ECO:0007669"/>
    <property type="project" value="InterPro"/>
</dbReference>
<keyword evidence="5" id="KW-0378">Hydrolase</keyword>
<evidence type="ECO:0000256" key="2">
    <source>
        <dbReference type="ARBA" id="ARBA00022741"/>
    </source>
</evidence>
<keyword evidence="8" id="KW-1185">Reference proteome</keyword>
<dbReference type="InterPro" id="IPR035421">
    <property type="entry name" value="Terminase_6C"/>
</dbReference>
<protein>
    <recommendedName>
        <fullName evidence="5">Terminase, large subunit</fullName>
    </recommendedName>
    <alternativeName>
        <fullName evidence="5">DNA-packaging protein</fullName>
    </alternativeName>
    <domain>
        <recommendedName>
            <fullName evidence="5">ATPase</fullName>
            <ecNumber evidence="5">3.6.4.-</ecNumber>
        </recommendedName>
    </domain>
    <domain>
        <recommendedName>
            <fullName evidence="5">Endonuclease</fullName>
            <ecNumber evidence="5">3.1.21.-</ecNumber>
        </recommendedName>
    </domain>
</protein>
<dbReference type="GO" id="GO:0019073">
    <property type="term" value="P:viral DNA genome packaging"/>
    <property type="evidence" value="ECO:0007669"/>
    <property type="project" value="UniProtKB-UniRule"/>
</dbReference>
<evidence type="ECO:0000256" key="3">
    <source>
        <dbReference type="ARBA" id="ARBA00022840"/>
    </source>
</evidence>
<dbReference type="Proteomes" id="UP000024445">
    <property type="component" value="Segment"/>
</dbReference>
<feature type="short sequence motif" description="Walker A motif" evidence="5">
    <location>
        <begin position="165"/>
        <end position="171"/>
    </location>
</feature>
<accession>A0A023W6Y9</accession>
<dbReference type="GO" id="GO:0051276">
    <property type="term" value="P:chromosome organization"/>
    <property type="evidence" value="ECO:0007669"/>
    <property type="project" value="UniProtKB-UniRule"/>
</dbReference>
<keyword evidence="5" id="KW-0460">Magnesium</keyword>
<dbReference type="InterPro" id="IPR044267">
    <property type="entry name" value="Terminase_large_su_gp17-like"/>
</dbReference>
<dbReference type="EMBL" id="KJ025957">
    <property type="protein sequence ID" value="AHY25517.1"/>
    <property type="molecule type" value="Genomic_DNA"/>
</dbReference>
<evidence type="ECO:0000256" key="4">
    <source>
        <dbReference type="ARBA" id="ARBA00023219"/>
    </source>
</evidence>
<keyword evidence="3 5" id="KW-0067">ATP-binding</keyword>
<dbReference type="Pfam" id="PF17289">
    <property type="entry name" value="Terminase_6C"/>
    <property type="match status" value="1"/>
</dbReference>
<dbReference type="KEGG" id="vg:19485057"/>
<feature type="binding site" evidence="5">
    <location>
        <position position="147"/>
    </location>
    <ligand>
        <name>ATP</name>
        <dbReference type="ChEBI" id="CHEBI:30616"/>
    </ligand>
</feature>
<organism evidence="7 8">
    <name type="scientific">Serratia phage PS2</name>
    <dbReference type="NCBI Taxonomy" id="1481112"/>
    <lineage>
        <taxon>Viruses</taxon>
        <taxon>Duplodnaviria</taxon>
        <taxon>Heunggongvirae</taxon>
        <taxon>Uroviricota</taxon>
        <taxon>Caudoviricetes</taxon>
        <taxon>Muldoonvirus</taxon>
        <taxon>Muldoonvirus PS2</taxon>
    </lineage>
</organism>
<dbReference type="Gene3D" id="3.30.420.240">
    <property type="match status" value="1"/>
</dbReference>
<sequence>MSEDTLQSTENLNVLADDAHPLGDWIKAPSALETKIEDGVKFFRSQWDDKWYPEKFSDYLRLHGIVKVALQGEDPSKFQTFKDKNNKRTRYLGLPNLKRANIKTAWTAEMVKEWKKCRDDIVYFAETYCAITHIDYGVIKVQLRDYQRDMLKIMARDRMVTCNLSRQLGKTTVVAIFLAHFVCFNRAKAVGILAHKGSMSAEVLDRTKQAIELLPDFLQPGIVEWNKGSIELDNGSSIGAYASSPDAVRGNSFALIYIDECAFIPNFHDAWLAIQPVISSGRRSKIIITTTPNGLNHFYDIWTAAVEGTSGFTPYNAIWNSVKERLYDKDDMFDDGWQWSAQTIFASSLEQFKQEHCAEFHGTSGTLISGLKLGGMTWTEIVPEQGFYRFKDPEEGHKYIATLDSAEGRGQDYHAMHIIDVTNFPFEQVAVFHNNTTSHLILPDVLMRYLNEYNEAAIYVELNSTGVSVAKSLYMDLEYENVICDSYQDLGMKQTKRTKAVGCSTLKDLIEKDKLIIHHRPTIAEFRTFSEKGVSWAAEDGYHDDLVMGLVIFAWLSTQQKFADFLGKDELRIANEVFRKELEDMDDDYAPVIIVDNAQGAYEVEPSSHGLSFV</sequence>
<dbReference type="GO" id="GO:0005524">
    <property type="term" value="F:ATP binding"/>
    <property type="evidence" value="ECO:0007669"/>
    <property type="project" value="UniProtKB-KW"/>
</dbReference>
<comment type="domain">
    <text evidence="5">The N-terminus contains an ATPase domain. The C-terminus contains an endonuclease domain.</text>
</comment>
<dbReference type="Pfam" id="PF03237">
    <property type="entry name" value="Terminase_6N"/>
    <property type="match status" value="1"/>
</dbReference>
<dbReference type="EC" id="3.6.4.-" evidence="5"/>
<keyword evidence="5" id="KW-0255">Endonuclease</keyword>
<feature type="short sequence motif" description="ATPase coupling" evidence="5">
    <location>
        <begin position="289"/>
        <end position="291"/>
    </location>
</feature>
<feature type="binding site" evidence="5">
    <location>
        <position position="404"/>
    </location>
    <ligand>
        <name>Mg(2+)</name>
        <dbReference type="ChEBI" id="CHEBI:18420"/>
        <label>1</label>
        <note>catalytic; for nuclease activity</note>
    </ligand>
</feature>
<keyword evidence="2 5" id="KW-0547">Nucleotide-binding</keyword>
<feature type="binding site" evidence="5">
    <location>
        <position position="461"/>
    </location>
    <ligand>
        <name>Mg(2+)</name>
        <dbReference type="ChEBI" id="CHEBI:18420"/>
        <label>2</label>
        <note>catalytic; for nuclease activity</note>
    </ligand>
</feature>
<gene>
    <name evidence="7" type="ORF">PS2_176</name>
</gene>
<reference evidence="7 8" key="1">
    <citation type="submission" date="2014-01" db="EMBL/GenBank/DDBJ databases">
        <authorList>
            <person name="Zhang G."/>
            <person name="Jin J."/>
            <person name="Li Z.J."/>
            <person name="Wang S.W."/>
            <person name="Chen S.J."/>
            <person name="Wang S.M."/>
            <person name="Wang X.T."/>
            <person name="Li Y.H."/>
            <person name="Wang J."/>
            <person name="Yang C.K."/>
            <person name="Wang L."/>
        </authorList>
    </citation>
    <scope>NUCLEOTIDE SEQUENCE [LARGE SCALE GENOMIC DNA]</scope>
</reference>
<dbReference type="SUPFAM" id="SSF52540">
    <property type="entry name" value="P-loop containing nucleoside triphosphate hydrolases"/>
    <property type="match status" value="1"/>
</dbReference>
<dbReference type="Gene3D" id="3.40.50.300">
    <property type="entry name" value="P-loop containing nucleotide triphosphate hydrolases"/>
    <property type="match status" value="1"/>
</dbReference>
<dbReference type="GO" id="GO:0098009">
    <property type="term" value="C:viral terminase, large subunit"/>
    <property type="evidence" value="ECO:0007669"/>
    <property type="project" value="UniProtKB-UniRule"/>
</dbReference>
<feature type="active site" description="For ATPase activity" evidence="5">
    <location>
        <position position="260"/>
    </location>
</feature>
<dbReference type="GO" id="GO:0004519">
    <property type="term" value="F:endonuclease activity"/>
    <property type="evidence" value="ECO:0007669"/>
    <property type="project" value="UniProtKB-UniRule"/>
</dbReference>
<evidence type="ECO:0000313" key="7">
    <source>
        <dbReference type="EMBL" id="AHY25517.1"/>
    </source>
</evidence>